<keyword evidence="1" id="KW-0597">Phosphoprotein</keyword>
<feature type="domain" description="SAP" evidence="4">
    <location>
        <begin position="9"/>
        <end position="43"/>
    </location>
</feature>
<sequence>MATLTGVDLPKLRVVDLKEHLSERGLSTSGLKADLVKRLQTALDEENDVNKPQDDDMGTEEDSHSPPGPPQHAEQGPPSSGASTAKAASGDPEGSTGH</sequence>
<dbReference type="GO" id="GO:0005634">
    <property type="term" value="C:nucleus"/>
    <property type="evidence" value="ECO:0007669"/>
    <property type="project" value="TreeGrafter"/>
</dbReference>
<dbReference type="SMART" id="SM00513">
    <property type="entry name" value="SAP"/>
    <property type="match status" value="1"/>
</dbReference>
<dbReference type="PANTHER" id="PTHR46551">
    <property type="entry name" value="SAP DOMAIN-CONTAINING RIBONUCLEOPROTEIN"/>
    <property type="match status" value="1"/>
</dbReference>
<dbReference type="EMBL" id="GADI01004686">
    <property type="protein sequence ID" value="JAA69122.1"/>
    <property type="molecule type" value="mRNA"/>
</dbReference>
<dbReference type="PROSITE" id="PS50800">
    <property type="entry name" value="SAP"/>
    <property type="match status" value="1"/>
</dbReference>
<evidence type="ECO:0000259" key="4">
    <source>
        <dbReference type="PROSITE" id="PS50800"/>
    </source>
</evidence>
<organism evidence="5">
    <name type="scientific">Ixodes ricinus</name>
    <name type="common">Common tick</name>
    <name type="synonym">Acarus ricinus</name>
    <dbReference type="NCBI Taxonomy" id="34613"/>
    <lineage>
        <taxon>Eukaryota</taxon>
        <taxon>Metazoa</taxon>
        <taxon>Ecdysozoa</taxon>
        <taxon>Arthropoda</taxon>
        <taxon>Chelicerata</taxon>
        <taxon>Arachnida</taxon>
        <taxon>Acari</taxon>
        <taxon>Parasitiformes</taxon>
        <taxon>Ixodida</taxon>
        <taxon>Ixodoidea</taxon>
        <taxon>Ixodidae</taxon>
        <taxon>Ixodinae</taxon>
        <taxon>Ixodes</taxon>
    </lineage>
</organism>
<evidence type="ECO:0000313" key="5">
    <source>
        <dbReference type="EMBL" id="JAA69122.1"/>
    </source>
</evidence>
<feature type="region of interest" description="Disordered" evidence="3">
    <location>
        <begin position="41"/>
        <end position="98"/>
    </location>
</feature>
<dbReference type="PANTHER" id="PTHR46551:SF1">
    <property type="entry name" value="SAP DOMAIN-CONTAINING RIBONUCLEOPROTEIN"/>
    <property type="match status" value="1"/>
</dbReference>
<dbReference type="GO" id="GO:0016973">
    <property type="term" value="P:poly(A)+ mRNA export from nucleus"/>
    <property type="evidence" value="ECO:0007669"/>
    <property type="project" value="TreeGrafter"/>
</dbReference>
<name>A0A0K8RDA0_IXORI</name>
<dbReference type="AlphaFoldDB" id="A0A0K8RDA0"/>
<dbReference type="InterPro" id="IPR052240">
    <property type="entry name" value="SAP_domain_ribonucleoprotein"/>
</dbReference>
<dbReference type="InterPro" id="IPR036361">
    <property type="entry name" value="SAP_dom_sf"/>
</dbReference>
<comment type="similarity">
    <text evidence="2">Belongs to the SAP domain-containing ribonucleoprotein family.</text>
</comment>
<evidence type="ECO:0000256" key="3">
    <source>
        <dbReference type="SAM" id="MobiDB-lite"/>
    </source>
</evidence>
<dbReference type="SUPFAM" id="SSF68906">
    <property type="entry name" value="SAP domain"/>
    <property type="match status" value="1"/>
</dbReference>
<dbReference type="InterPro" id="IPR003034">
    <property type="entry name" value="SAP_dom"/>
</dbReference>
<protein>
    <submittedName>
        <fullName evidence="5">Putative nucleic acid-binding protein</fullName>
    </submittedName>
</protein>
<reference evidence="5" key="1">
    <citation type="submission" date="2012-12" db="EMBL/GenBank/DDBJ databases">
        <title>Identification and characterization of a phenylalanine ammonia-lyase gene family in Isatis indigotica Fort.</title>
        <authorList>
            <person name="Liu Q."/>
            <person name="Chen J."/>
            <person name="Zhou X."/>
            <person name="Di P."/>
            <person name="Xiao Y."/>
            <person name="Xuan H."/>
            <person name="Zhang L."/>
            <person name="Chen W."/>
        </authorList>
    </citation>
    <scope>NUCLEOTIDE SEQUENCE</scope>
    <source>
        <tissue evidence="5">Salivary gland</tissue>
    </source>
</reference>
<dbReference type="Pfam" id="PF02037">
    <property type="entry name" value="SAP"/>
    <property type="match status" value="1"/>
</dbReference>
<proteinExistence type="evidence at transcript level"/>
<evidence type="ECO:0000256" key="2">
    <source>
        <dbReference type="ARBA" id="ARBA00046328"/>
    </source>
</evidence>
<evidence type="ECO:0000256" key="1">
    <source>
        <dbReference type="ARBA" id="ARBA00022553"/>
    </source>
</evidence>
<accession>A0A0K8RDA0</accession>
<dbReference type="Gene3D" id="1.10.720.30">
    <property type="entry name" value="SAP domain"/>
    <property type="match status" value="1"/>
</dbReference>
<feature type="compositionally biased region" description="Low complexity" evidence="3">
    <location>
        <begin position="76"/>
        <end position="90"/>
    </location>
</feature>